<reference evidence="2" key="1">
    <citation type="submission" date="2012-11" db="EMBL/GenBank/DDBJ databases">
        <title>Dependencies among metagenomic species, viruses, plasmids and units of genetic variation.</title>
        <authorList>
            <person name="Nielsen H.B."/>
            <person name="Almeida M."/>
            <person name="Juncker A.S."/>
            <person name="Rasmussen S."/>
            <person name="Li J."/>
            <person name="Sunagawa S."/>
            <person name="Plichta D."/>
            <person name="Gautier L."/>
            <person name="Le Chatelier E."/>
            <person name="Peletier E."/>
            <person name="Bonde I."/>
            <person name="Nielsen T."/>
            <person name="Manichanh C."/>
            <person name="Arumugam M."/>
            <person name="Batto J."/>
            <person name="Santos M.B.Q.D."/>
            <person name="Blom N."/>
            <person name="Borruel N."/>
            <person name="Burgdorf K.S."/>
            <person name="Boumezbeur F."/>
            <person name="Casellas F."/>
            <person name="Dore J."/>
            <person name="Guarner F."/>
            <person name="Hansen T."/>
            <person name="Hildebrand F."/>
            <person name="Kaas R.S."/>
            <person name="Kennedy S."/>
            <person name="Kristiansen K."/>
            <person name="Kultima J.R."/>
            <person name="Leonard P."/>
            <person name="Levenez F."/>
            <person name="Lund O."/>
            <person name="Moumen B."/>
            <person name="Le Paslier D."/>
            <person name="Pons N."/>
            <person name="Pedersen O."/>
            <person name="Prifti E."/>
            <person name="Qin J."/>
            <person name="Raes J."/>
            <person name="Tap J."/>
            <person name="Tims S."/>
            <person name="Ussery D.W."/>
            <person name="Yamada T."/>
            <person name="MetaHit consortium"/>
            <person name="Renault P."/>
            <person name="Sicheritz-Ponten T."/>
            <person name="Bork P."/>
            <person name="Wang J."/>
            <person name="Brunak S."/>
            <person name="Ehrlich S.D."/>
        </authorList>
    </citation>
    <scope>NUCLEOTIDE SEQUENCE [LARGE SCALE GENOMIC DNA]</scope>
</reference>
<dbReference type="EMBL" id="CBGL010000057">
    <property type="protein sequence ID" value="CDD10885.1"/>
    <property type="molecule type" value="Genomic_DNA"/>
</dbReference>
<evidence type="ECO:0000313" key="3">
    <source>
        <dbReference type="Proteomes" id="UP000014937"/>
    </source>
</evidence>
<dbReference type="HOGENOM" id="CLU_1863310_0_0_9"/>
<proteinExistence type="predicted"/>
<evidence type="ECO:0000256" key="1">
    <source>
        <dbReference type="SAM" id="SignalP"/>
    </source>
</evidence>
<gene>
    <name evidence="2" type="ORF">BN587_00131</name>
</gene>
<dbReference type="Proteomes" id="UP000014937">
    <property type="component" value="Unassembled WGS sequence"/>
</dbReference>
<accession>R6WN75</accession>
<name>R6WN75_9FIRM</name>
<evidence type="ECO:0008006" key="4">
    <source>
        <dbReference type="Google" id="ProtNLM"/>
    </source>
</evidence>
<evidence type="ECO:0000313" key="2">
    <source>
        <dbReference type="EMBL" id="CDD10885.1"/>
    </source>
</evidence>
<comment type="caution">
    <text evidence="2">The sequence shown here is derived from an EMBL/GenBank/DDBJ whole genome shotgun (WGS) entry which is preliminary data.</text>
</comment>
<keyword evidence="1" id="KW-0732">Signal</keyword>
<protein>
    <recommendedName>
        <fullName evidence="4">Prepilin-type cleavage/methylation protein</fullName>
    </recommendedName>
</protein>
<dbReference type="AlphaFoldDB" id="R6WN75"/>
<feature type="signal peptide" evidence="1">
    <location>
        <begin position="1"/>
        <end position="21"/>
    </location>
</feature>
<sequence length="149" mass="16757">MGLLLAVVLAMLVFRATGASAHSFGRLQDELQLQEARRHILTQLEKIICYDAQRVIRLQENGQITCTMVDACKRVTIYSEKQGLYKKTSKNNGIGVNPVSLEGVGVTGWQLQRCSPQLLCISFNLSRNGRQLQVKRYLICYNARIADDI</sequence>
<organism evidence="2 3">
    <name type="scientific">Phascolarctobacterium succinatutens CAG:287</name>
    <dbReference type="NCBI Taxonomy" id="1263101"/>
    <lineage>
        <taxon>Bacteria</taxon>
        <taxon>Bacillati</taxon>
        <taxon>Bacillota</taxon>
        <taxon>Negativicutes</taxon>
        <taxon>Acidaminococcales</taxon>
        <taxon>Acidaminococcaceae</taxon>
        <taxon>Phascolarctobacterium</taxon>
    </lineage>
</organism>
<feature type="chain" id="PRO_5004423452" description="Prepilin-type cleavage/methylation protein" evidence="1">
    <location>
        <begin position="22"/>
        <end position="149"/>
    </location>
</feature>